<comment type="similarity">
    <text evidence="2">Belongs to the oxidase-dependent Fe transporter (OFeT) (TC 9.A.10.1) family.</text>
</comment>
<keyword evidence="4 6" id="KW-1133">Transmembrane helix</keyword>
<comment type="subcellular location">
    <subcellularLocation>
        <location evidence="1">Membrane</location>
        <topology evidence="1">Multi-pass membrane protein</topology>
    </subcellularLocation>
</comment>
<dbReference type="AlphaFoldDB" id="A0A538SAK1"/>
<feature type="domain" description="Membrane iron-sulfur containing protein FtrD-like" evidence="7">
    <location>
        <begin position="321"/>
        <end position="414"/>
    </location>
</feature>
<keyword evidence="3 6" id="KW-0812">Transmembrane</keyword>
<feature type="transmembrane region" description="Helical" evidence="6">
    <location>
        <begin position="223"/>
        <end position="241"/>
    </location>
</feature>
<protein>
    <submittedName>
        <fullName evidence="8">DUF2318 domain-containing protein</fullName>
    </submittedName>
</protein>
<dbReference type="EMBL" id="VBOT01000142">
    <property type="protein sequence ID" value="TMQ48404.1"/>
    <property type="molecule type" value="Genomic_DNA"/>
</dbReference>
<evidence type="ECO:0000256" key="4">
    <source>
        <dbReference type="ARBA" id="ARBA00022989"/>
    </source>
</evidence>
<evidence type="ECO:0000313" key="8">
    <source>
        <dbReference type="EMBL" id="TMQ48404.1"/>
    </source>
</evidence>
<evidence type="ECO:0000256" key="2">
    <source>
        <dbReference type="ARBA" id="ARBA00008333"/>
    </source>
</evidence>
<feature type="transmembrane region" description="Helical" evidence="6">
    <location>
        <begin position="176"/>
        <end position="196"/>
    </location>
</feature>
<gene>
    <name evidence="8" type="ORF">E6K73_12065</name>
</gene>
<organism evidence="8 9">
    <name type="scientific">Eiseniibacteriota bacterium</name>
    <dbReference type="NCBI Taxonomy" id="2212470"/>
    <lineage>
        <taxon>Bacteria</taxon>
        <taxon>Candidatus Eiseniibacteriota</taxon>
    </lineage>
</organism>
<evidence type="ECO:0000259" key="7">
    <source>
        <dbReference type="Pfam" id="PF10080"/>
    </source>
</evidence>
<feature type="transmembrane region" description="Helical" evidence="6">
    <location>
        <begin position="107"/>
        <end position="124"/>
    </location>
</feature>
<proteinExistence type="inferred from homology"/>
<reference evidence="8 9" key="1">
    <citation type="journal article" date="2019" name="Nat. Microbiol.">
        <title>Mediterranean grassland soil C-N compound turnover is dependent on rainfall and depth, and is mediated by genomically divergent microorganisms.</title>
        <authorList>
            <person name="Diamond S."/>
            <person name="Andeer P.F."/>
            <person name="Li Z."/>
            <person name="Crits-Christoph A."/>
            <person name="Burstein D."/>
            <person name="Anantharaman K."/>
            <person name="Lane K.R."/>
            <person name="Thomas B.C."/>
            <person name="Pan C."/>
            <person name="Northen T.R."/>
            <person name="Banfield J.F."/>
        </authorList>
    </citation>
    <scope>NUCLEOTIDE SEQUENCE [LARGE SCALE GENOMIC DNA]</scope>
    <source>
        <strain evidence="8">WS_3</strain>
    </source>
</reference>
<dbReference type="InterPro" id="IPR018758">
    <property type="entry name" value="FtrD-like"/>
</dbReference>
<keyword evidence="5 6" id="KW-0472">Membrane</keyword>
<evidence type="ECO:0000256" key="3">
    <source>
        <dbReference type="ARBA" id="ARBA00022692"/>
    </source>
</evidence>
<feature type="transmembrane region" description="Helical" evidence="6">
    <location>
        <begin position="275"/>
        <end position="292"/>
    </location>
</feature>
<feature type="transmembrane region" description="Helical" evidence="6">
    <location>
        <begin position="68"/>
        <end position="86"/>
    </location>
</feature>
<feature type="transmembrane region" description="Helical" evidence="6">
    <location>
        <begin position="6"/>
        <end position="26"/>
    </location>
</feature>
<dbReference type="InterPro" id="IPR004923">
    <property type="entry name" value="FTR1/Fip1/EfeU"/>
</dbReference>
<dbReference type="PANTHER" id="PTHR31632">
    <property type="entry name" value="IRON TRANSPORTER FTH1"/>
    <property type="match status" value="1"/>
</dbReference>
<evidence type="ECO:0000256" key="1">
    <source>
        <dbReference type="ARBA" id="ARBA00004141"/>
    </source>
</evidence>
<feature type="transmembrane region" description="Helical" evidence="6">
    <location>
        <begin position="38"/>
        <end position="56"/>
    </location>
</feature>
<name>A0A538SAK1_UNCEI</name>
<dbReference type="GO" id="GO:0033573">
    <property type="term" value="C:high-affinity iron permease complex"/>
    <property type="evidence" value="ECO:0007669"/>
    <property type="project" value="InterPro"/>
</dbReference>
<dbReference type="Proteomes" id="UP000320184">
    <property type="component" value="Unassembled WGS sequence"/>
</dbReference>
<accession>A0A538SAK1</accession>
<dbReference type="PANTHER" id="PTHR31632:SF2">
    <property type="entry name" value="PLASMA MEMBRANE IRON PERMEASE"/>
    <property type="match status" value="1"/>
</dbReference>
<evidence type="ECO:0000256" key="6">
    <source>
        <dbReference type="SAM" id="Phobius"/>
    </source>
</evidence>
<dbReference type="Pfam" id="PF03239">
    <property type="entry name" value="FTR1"/>
    <property type="match status" value="1"/>
</dbReference>
<sequence length="421" mass="44299">MFEALVITLREGVEAALVLAIALALLKRRGQERLYVPVFAGAGLALLASAGVALLATRLTYNEELAEGIAMLAGAILVTTLVAWMWKAAPRFKAEIESGIERATAGRGGAGPFGLFLFAFGMVFREGVETAIFLSAAGFNSHGLMLWLGATIGLVLAAVFGVLFARGSLRVPLKPFFSLTSAVLLLIALQLLVGGLHELSEAQVLPSSRAEMALVGPIVKNELLLFTLTVALAAGWLLFGARETPAPSPAAGEAAGPARRLERAARQKEIARRRWTGVVGLAVVAFLSTAFVQESRLPARAKAQSLALDGEAARFDAVACQDGHIHFYEVVLPEGAVRFFAIQVGQELRTCLDACEICGDKGYFESSGSVVCRNCTSPIAISSIGRTGGCNPIPLPHRLEGSGVVVAAGDLRAALPKLEGR</sequence>
<dbReference type="GO" id="GO:0015093">
    <property type="term" value="F:ferrous iron transmembrane transporter activity"/>
    <property type="evidence" value="ECO:0007669"/>
    <property type="project" value="TreeGrafter"/>
</dbReference>
<dbReference type="Pfam" id="PF10080">
    <property type="entry name" value="FtrD-like"/>
    <property type="match status" value="1"/>
</dbReference>
<evidence type="ECO:0000313" key="9">
    <source>
        <dbReference type="Proteomes" id="UP000320184"/>
    </source>
</evidence>
<comment type="caution">
    <text evidence="8">The sequence shown here is derived from an EMBL/GenBank/DDBJ whole genome shotgun (WGS) entry which is preliminary data.</text>
</comment>
<evidence type="ECO:0000256" key="5">
    <source>
        <dbReference type="ARBA" id="ARBA00023136"/>
    </source>
</evidence>
<feature type="transmembrane region" description="Helical" evidence="6">
    <location>
        <begin position="144"/>
        <end position="164"/>
    </location>
</feature>